<evidence type="ECO:0000313" key="3">
    <source>
        <dbReference type="Proteomes" id="UP000248887"/>
    </source>
</evidence>
<name>A0A2W5QQI9_ANCNO</name>
<feature type="region of interest" description="Disordered" evidence="1">
    <location>
        <begin position="227"/>
        <end position="250"/>
    </location>
</feature>
<protein>
    <submittedName>
        <fullName evidence="2">Phage portal protein</fullName>
    </submittedName>
</protein>
<feature type="compositionally biased region" description="Low complexity" evidence="1">
    <location>
        <begin position="426"/>
        <end position="440"/>
    </location>
</feature>
<dbReference type="Pfam" id="PF04860">
    <property type="entry name" value="Phage_portal"/>
    <property type="match status" value="1"/>
</dbReference>
<evidence type="ECO:0000313" key="2">
    <source>
        <dbReference type="EMBL" id="PZQ79296.1"/>
    </source>
</evidence>
<dbReference type="AlphaFoldDB" id="A0A2W5QQI9"/>
<reference evidence="2 3" key="1">
    <citation type="submission" date="2017-08" db="EMBL/GenBank/DDBJ databases">
        <title>Infants hospitalized years apart are colonized by the same room-sourced microbial strains.</title>
        <authorList>
            <person name="Brooks B."/>
            <person name="Olm M.R."/>
            <person name="Firek B.A."/>
            <person name="Baker R."/>
            <person name="Thomas B.C."/>
            <person name="Morowitz M.J."/>
            <person name="Banfield J.F."/>
        </authorList>
    </citation>
    <scope>NUCLEOTIDE SEQUENCE [LARGE SCALE GENOMIC DNA]</scope>
    <source>
        <strain evidence="2">S2_005_001_R2_27</strain>
    </source>
</reference>
<dbReference type="EMBL" id="QFQD01000094">
    <property type="protein sequence ID" value="PZQ79296.1"/>
    <property type="molecule type" value="Genomic_DNA"/>
</dbReference>
<dbReference type="InterPro" id="IPR006427">
    <property type="entry name" value="Portal_HK97"/>
</dbReference>
<dbReference type="NCBIfam" id="TIGR01537">
    <property type="entry name" value="portal_HK97"/>
    <property type="match status" value="1"/>
</dbReference>
<dbReference type="Proteomes" id="UP000248887">
    <property type="component" value="Unassembled WGS sequence"/>
</dbReference>
<evidence type="ECO:0000256" key="1">
    <source>
        <dbReference type="SAM" id="MobiDB-lite"/>
    </source>
</evidence>
<gene>
    <name evidence="2" type="ORF">DI549_20540</name>
</gene>
<accession>A0A2W5QQI9</accession>
<sequence length="440" mass="48124">MGYFSDLKAAVFGQSQAPSDPNHWIIRSLGGGKTSAGVMVAENTAMQLPVVYACVNRISNPIARFPVKIFRSRAGGGAEEVTDHPLSQRLGLRPNEFMSSRTLRKTVQGHALLWGNGYVEIERNEKGQAIGLWPLLPWATSPHRDGDSLFYRTTIGGTQYKIDQLDVLHIMDISQDGYVGLSPIAMAREALGLTKALETFGGKFFANDAKSGGFLLHPGKLSAAAHQNLRGPNGEKRADPANPASRLDAQSGLDNAHRVKVLEEGMKYVPTTIPPEDAQFLGTRLAQIAEIARMYDVPLILLQSHDGVPSWGAGIEQLMIGFVRQTIEPWVAAWEQELNWKLFTEEERDHGYYVKFNMNALLRGDMEARAAFYKSLFEVAGLSPNQICALEDMDPIGPAGDTRFVSANLQSLENAINPPEPPAPPAARAAKAPEPEQVTE</sequence>
<proteinExistence type="predicted"/>
<dbReference type="InterPro" id="IPR006944">
    <property type="entry name" value="Phage/GTA_portal"/>
</dbReference>
<comment type="caution">
    <text evidence="2">The sequence shown here is derived from an EMBL/GenBank/DDBJ whole genome shotgun (WGS) entry which is preliminary data.</text>
</comment>
<organism evidence="2 3">
    <name type="scientific">Ancylobacter novellus</name>
    <name type="common">Thiobacillus novellus</name>
    <dbReference type="NCBI Taxonomy" id="921"/>
    <lineage>
        <taxon>Bacteria</taxon>
        <taxon>Pseudomonadati</taxon>
        <taxon>Pseudomonadota</taxon>
        <taxon>Alphaproteobacteria</taxon>
        <taxon>Hyphomicrobiales</taxon>
        <taxon>Xanthobacteraceae</taxon>
        <taxon>Ancylobacter</taxon>
    </lineage>
</organism>
<feature type="region of interest" description="Disordered" evidence="1">
    <location>
        <begin position="412"/>
        <end position="440"/>
    </location>
</feature>